<dbReference type="Proteomes" id="UP000002799">
    <property type="component" value="Chromosome"/>
</dbReference>
<dbReference type="AlphaFoldDB" id="A0A140PRR6"/>
<accession>A0A140PRR6</accession>
<dbReference type="KEGG" id="fne:FSDG_00358"/>
<reference evidence="1 2" key="1">
    <citation type="submission" date="2013-11" db="EMBL/GenBank/DDBJ databases">
        <title>The Genome Sequence of Fusobacterium sp. 7_1.</title>
        <authorList>
            <consortium name="The Broad Institute Genome Sequencing Platform"/>
            <person name="Earl A."/>
            <person name="Ward D."/>
            <person name="Feldgarden M."/>
            <person name="Gevers D."/>
            <person name="Strauss J."/>
            <person name="Ambrose C.E."/>
            <person name="Allen-Vercoe E."/>
            <person name="Walker B."/>
            <person name="Young S.K."/>
            <person name="Zeng Q."/>
            <person name="Gargeya S."/>
            <person name="Fitzgerald M."/>
            <person name="Haas B."/>
            <person name="Abouelleil A."/>
            <person name="Alvarado L."/>
            <person name="Arachchi H.M."/>
            <person name="Berlin A.M."/>
            <person name="Chapman S.B."/>
            <person name="Goldberg J."/>
            <person name="Griggs A."/>
            <person name="Gujja S."/>
            <person name="Hansen M."/>
            <person name="Howarth C."/>
            <person name="Imamovic A."/>
            <person name="Larimer J."/>
            <person name="McCowen C."/>
            <person name="Montmayeur A."/>
            <person name="Murphy C."/>
            <person name="Neiman D."/>
            <person name="Pearson M."/>
            <person name="Priest M."/>
            <person name="Roberts A."/>
            <person name="Saif S."/>
            <person name="Shea T."/>
            <person name="Sisk P."/>
            <person name="Sykes S."/>
            <person name="Wortman J."/>
            <person name="Nusbaum C."/>
            <person name="Birren B."/>
        </authorList>
    </citation>
    <scope>NUCLEOTIDE SEQUENCE [LARGE SCALE GENOMIC DNA]</scope>
    <source>
        <strain evidence="1 2">7_1</strain>
    </source>
</reference>
<evidence type="ECO:0000313" key="2">
    <source>
        <dbReference type="Proteomes" id="UP000002799"/>
    </source>
</evidence>
<evidence type="ECO:0000313" key="1">
    <source>
        <dbReference type="EMBL" id="EEO41799.1"/>
    </source>
</evidence>
<protein>
    <recommendedName>
        <fullName evidence="3">Transcriptional regulator</fullName>
    </recommendedName>
</protein>
<dbReference type="RefSeq" id="WP_008700311.1">
    <property type="nucleotide sequence ID" value="NZ_AKBT01000001.1"/>
</dbReference>
<proteinExistence type="predicted"/>
<sequence>MKMLDVNEVKTILKVSKPKAYEIIRTLNTELKDKGYLTVQGKIREDYLFERMGI</sequence>
<gene>
    <name evidence="1" type="ORF">FSDG_00358</name>
</gene>
<organism evidence="1">
    <name type="scientific">Fusobacterium animalis 7_1</name>
    <dbReference type="NCBI Taxonomy" id="457405"/>
    <lineage>
        <taxon>Bacteria</taxon>
        <taxon>Fusobacteriati</taxon>
        <taxon>Fusobacteriota</taxon>
        <taxon>Fusobacteriia</taxon>
        <taxon>Fusobacteriales</taxon>
        <taxon>Fusobacteriaceae</taxon>
        <taxon>Fusobacterium</taxon>
    </lineage>
</organism>
<dbReference type="EMBL" id="CP007062">
    <property type="protein sequence ID" value="EEO41799.1"/>
    <property type="molecule type" value="Genomic_DNA"/>
</dbReference>
<dbReference type="eggNOG" id="ENOG5030W45">
    <property type="taxonomic scope" value="Bacteria"/>
</dbReference>
<name>A0A140PRR6_9FUSO</name>
<dbReference type="HOGENOM" id="CLU_173913_1_0_0"/>
<evidence type="ECO:0008006" key="3">
    <source>
        <dbReference type="Google" id="ProtNLM"/>
    </source>
</evidence>